<evidence type="ECO:0000256" key="3">
    <source>
        <dbReference type="ARBA" id="ARBA00022475"/>
    </source>
</evidence>
<comment type="caution">
    <text evidence="11">The sequence shown here is derived from an EMBL/GenBank/DDBJ whole genome shotgun (WGS) entry which is preliminary data.</text>
</comment>
<evidence type="ECO:0000256" key="9">
    <source>
        <dbReference type="ARBA" id="ARBA00034290"/>
    </source>
</evidence>
<keyword evidence="6" id="KW-0378">Hydrolase</keyword>
<proteinExistence type="predicted"/>
<dbReference type="Proteomes" id="UP000809431">
    <property type="component" value="Unassembled WGS sequence"/>
</dbReference>
<dbReference type="CDD" id="cd01948">
    <property type="entry name" value="EAL"/>
    <property type="match status" value="1"/>
</dbReference>
<name>A0ABS2BIE9_9NEIS</name>
<dbReference type="Pfam" id="PF12792">
    <property type="entry name" value="CSS-motif"/>
    <property type="match status" value="1"/>
</dbReference>
<keyword evidence="7" id="KW-1133">Transmembrane helix</keyword>
<gene>
    <name evidence="11" type="ORF">JMJ54_05965</name>
</gene>
<comment type="catalytic activity">
    <reaction evidence="9">
        <text>3',3'-c-di-GMP + H2O = 5'-phosphoguanylyl(3'-&gt;5')guanosine + H(+)</text>
        <dbReference type="Rhea" id="RHEA:24902"/>
        <dbReference type="ChEBI" id="CHEBI:15377"/>
        <dbReference type="ChEBI" id="CHEBI:15378"/>
        <dbReference type="ChEBI" id="CHEBI:58754"/>
        <dbReference type="ChEBI" id="CHEBI:58805"/>
        <dbReference type="EC" id="3.1.4.52"/>
    </reaction>
</comment>
<dbReference type="PANTHER" id="PTHR33121:SF79">
    <property type="entry name" value="CYCLIC DI-GMP PHOSPHODIESTERASE PDED-RELATED"/>
    <property type="match status" value="1"/>
</dbReference>
<dbReference type="Pfam" id="PF00563">
    <property type="entry name" value="EAL"/>
    <property type="match status" value="1"/>
</dbReference>
<keyword evidence="12" id="KW-1185">Reference proteome</keyword>
<reference evidence="11 12" key="1">
    <citation type="submission" date="2021-01" db="EMBL/GenBank/DDBJ databases">
        <title>Draft Genome Sequence and Polyhydroxyalkanoate Biosynthetic Potential of Jeongeupia naejangsanensis Type Strain DSM 24253.</title>
        <authorList>
            <person name="Turrini P."/>
            <person name="Artuso I."/>
            <person name="Lugli G.A."/>
            <person name="Frangipani E."/>
            <person name="Ventura M."/>
            <person name="Visca P."/>
        </authorList>
    </citation>
    <scope>NUCLEOTIDE SEQUENCE [LARGE SCALE GENOMIC DNA]</scope>
    <source>
        <strain evidence="11 12">DSM 24253</strain>
    </source>
</reference>
<dbReference type="InterPro" id="IPR024744">
    <property type="entry name" value="CSS-motif_dom"/>
</dbReference>
<dbReference type="SMART" id="SM00052">
    <property type="entry name" value="EAL"/>
    <property type="match status" value="1"/>
</dbReference>
<evidence type="ECO:0000313" key="11">
    <source>
        <dbReference type="EMBL" id="MBM3115367.1"/>
    </source>
</evidence>
<protein>
    <recommendedName>
        <fullName evidence="2">cyclic-guanylate-specific phosphodiesterase</fullName>
        <ecNumber evidence="2">3.1.4.52</ecNumber>
    </recommendedName>
</protein>
<dbReference type="InterPro" id="IPR035919">
    <property type="entry name" value="EAL_sf"/>
</dbReference>
<dbReference type="Gene3D" id="3.20.20.450">
    <property type="entry name" value="EAL domain"/>
    <property type="match status" value="1"/>
</dbReference>
<keyword evidence="3" id="KW-1003">Cell membrane</keyword>
<dbReference type="InterPro" id="IPR050706">
    <property type="entry name" value="Cyclic-di-GMP_PDE-like"/>
</dbReference>
<organism evidence="11 12">
    <name type="scientific">Jeongeupia naejangsanensis</name>
    <dbReference type="NCBI Taxonomy" id="613195"/>
    <lineage>
        <taxon>Bacteria</taxon>
        <taxon>Pseudomonadati</taxon>
        <taxon>Pseudomonadota</taxon>
        <taxon>Betaproteobacteria</taxon>
        <taxon>Neisseriales</taxon>
        <taxon>Chitinibacteraceae</taxon>
        <taxon>Jeongeupia</taxon>
    </lineage>
</organism>
<keyword evidence="8" id="KW-0472">Membrane</keyword>
<comment type="subcellular location">
    <subcellularLocation>
        <location evidence="1">Cell membrane</location>
        <topology evidence="1">Multi-pass membrane protein</topology>
    </subcellularLocation>
</comment>
<keyword evidence="4" id="KW-0973">c-di-GMP</keyword>
<evidence type="ECO:0000256" key="4">
    <source>
        <dbReference type="ARBA" id="ARBA00022636"/>
    </source>
</evidence>
<accession>A0ABS2BIE9</accession>
<evidence type="ECO:0000259" key="10">
    <source>
        <dbReference type="PROSITE" id="PS50883"/>
    </source>
</evidence>
<evidence type="ECO:0000256" key="7">
    <source>
        <dbReference type="ARBA" id="ARBA00022989"/>
    </source>
</evidence>
<dbReference type="EC" id="3.1.4.52" evidence="2"/>
<dbReference type="InterPro" id="IPR001633">
    <property type="entry name" value="EAL_dom"/>
</dbReference>
<evidence type="ECO:0000256" key="1">
    <source>
        <dbReference type="ARBA" id="ARBA00004651"/>
    </source>
</evidence>
<dbReference type="EMBL" id="JAESND010000002">
    <property type="protein sequence ID" value="MBM3115367.1"/>
    <property type="molecule type" value="Genomic_DNA"/>
</dbReference>
<sequence length="538" mass="59538">MKRRLLLILAAVGAIAATNAGLFLFAQRSVQHELDSTAATLAKRVASVQGRARALADDAHRRWLAQQPQTNPCDDAFTASLRHLADSVPYVKGISLLQGATLACTSLPDVAQEQVDRMLGRLLVGDNYLPASALNFNSPGLVQYYPYADGFNVLSVLQAEYFLDLLGTQDPARYRQVVLRVKSTYLRSDRQVGPHLPVLAHEWGSAAVPGGAQVYVEASGTLWWQYVRDSVVTWNLIAAGVLWMLLGLCRRLTSNERAFDRVLRKAVAGRVIVPYYQPLFDLPGQGLSGVEILARWPLPDGRFVPPDVFIARAEKSGVIGDLTRLLIGRVIDDLPALRLPPGTRLALNLPPELLADEALFAYIEHWGHTLQAHRLQPVIEVTERSFVTIAQTDKINDVFGRLRDHGIEVALDDFGAEYSSLGYLHRFRFDYVKIDGLFLDGIGKRREVERVLDGVLNIASSLELKVVVEKVETPVQLAYLNDRKVGAAQGYYFGRPVSIDVWRTEAGGCARHRGGCDHSVAECEQERAINEASFPCPR</sequence>
<feature type="domain" description="EAL" evidence="10">
    <location>
        <begin position="256"/>
        <end position="510"/>
    </location>
</feature>
<keyword evidence="5" id="KW-0812">Transmembrane</keyword>
<evidence type="ECO:0000256" key="2">
    <source>
        <dbReference type="ARBA" id="ARBA00012282"/>
    </source>
</evidence>
<evidence type="ECO:0000313" key="12">
    <source>
        <dbReference type="Proteomes" id="UP000809431"/>
    </source>
</evidence>
<evidence type="ECO:0000256" key="6">
    <source>
        <dbReference type="ARBA" id="ARBA00022801"/>
    </source>
</evidence>
<dbReference type="PROSITE" id="PS50883">
    <property type="entry name" value="EAL"/>
    <property type="match status" value="1"/>
</dbReference>
<dbReference type="PANTHER" id="PTHR33121">
    <property type="entry name" value="CYCLIC DI-GMP PHOSPHODIESTERASE PDEF"/>
    <property type="match status" value="1"/>
</dbReference>
<evidence type="ECO:0000256" key="5">
    <source>
        <dbReference type="ARBA" id="ARBA00022692"/>
    </source>
</evidence>
<dbReference type="RefSeq" id="WP_203537036.1">
    <property type="nucleotide sequence ID" value="NZ_JAESND010000002.1"/>
</dbReference>
<dbReference type="SUPFAM" id="SSF141868">
    <property type="entry name" value="EAL domain-like"/>
    <property type="match status" value="1"/>
</dbReference>
<evidence type="ECO:0000256" key="8">
    <source>
        <dbReference type="ARBA" id="ARBA00023136"/>
    </source>
</evidence>